<dbReference type="EMBL" id="JAHLPM010000003">
    <property type="protein sequence ID" value="MBU5437397.1"/>
    <property type="molecule type" value="Genomic_DNA"/>
</dbReference>
<evidence type="ECO:0000313" key="2">
    <source>
        <dbReference type="Proteomes" id="UP000749471"/>
    </source>
</evidence>
<dbReference type="RefSeq" id="WP_216517456.1">
    <property type="nucleotide sequence ID" value="NZ_JAHLPM010000003.1"/>
</dbReference>
<proteinExistence type="predicted"/>
<sequence>MDLKDILCFPTDNAMSLSILKEDHLYKKIPKDKVGYYIKSSINVGNKASMEFLQEYEDKPLKEICDNMKLEVFIDKEESDFEILKLRGKYEEYKKRLTLSHRSLKTMEAKFKTLGLDSLDYNYLYEILLAKGLFKHLEATKIGFTYGKVDRASTFKLGFIKKTFPVKKTSEIAGEIFTKNILKLSFNPKVLDYIFLIGNSHVNESYLIDFFQGLEKEFKANN</sequence>
<evidence type="ECO:0000313" key="1">
    <source>
        <dbReference type="EMBL" id="MBU5437397.1"/>
    </source>
</evidence>
<keyword evidence="2" id="KW-1185">Reference proteome</keyword>
<organism evidence="1 2">
    <name type="scientific">Tissierella simiarum</name>
    <dbReference type="NCBI Taxonomy" id="2841534"/>
    <lineage>
        <taxon>Bacteria</taxon>
        <taxon>Bacillati</taxon>
        <taxon>Bacillota</taxon>
        <taxon>Tissierellia</taxon>
        <taxon>Tissierellales</taxon>
        <taxon>Tissierellaceae</taxon>
        <taxon>Tissierella</taxon>
    </lineage>
</organism>
<protein>
    <submittedName>
        <fullName evidence="1">Uncharacterized protein</fullName>
    </submittedName>
</protein>
<comment type="caution">
    <text evidence="1">The sequence shown here is derived from an EMBL/GenBank/DDBJ whole genome shotgun (WGS) entry which is preliminary data.</text>
</comment>
<accession>A0ABS6E3N9</accession>
<name>A0ABS6E3N9_9FIRM</name>
<dbReference type="Proteomes" id="UP000749471">
    <property type="component" value="Unassembled WGS sequence"/>
</dbReference>
<gene>
    <name evidence="1" type="ORF">KQI42_05215</name>
</gene>
<reference evidence="1 2" key="1">
    <citation type="submission" date="2021-06" db="EMBL/GenBank/DDBJ databases">
        <authorList>
            <person name="Sun Q."/>
            <person name="Li D."/>
        </authorList>
    </citation>
    <scope>NUCLEOTIDE SEQUENCE [LARGE SCALE GENOMIC DNA]</scope>
    <source>
        <strain evidence="1 2">MSJ-40</strain>
    </source>
</reference>